<keyword evidence="2" id="KW-1185">Reference proteome</keyword>
<evidence type="ECO:0000313" key="1">
    <source>
        <dbReference type="EMBL" id="ADB42921.1"/>
    </source>
</evidence>
<evidence type="ECO:0000313" key="2">
    <source>
        <dbReference type="Proteomes" id="UP000002028"/>
    </source>
</evidence>
<organism evidence="1 2">
    <name type="scientific">Spirosoma linguale (strain ATCC 33905 / DSM 74 / LMG 10896 / Claus 1)</name>
    <dbReference type="NCBI Taxonomy" id="504472"/>
    <lineage>
        <taxon>Bacteria</taxon>
        <taxon>Pseudomonadati</taxon>
        <taxon>Bacteroidota</taxon>
        <taxon>Cytophagia</taxon>
        <taxon>Cytophagales</taxon>
        <taxon>Cytophagaceae</taxon>
        <taxon>Spirosoma</taxon>
    </lineage>
</organism>
<reference evidence="1 2" key="1">
    <citation type="journal article" date="2010" name="Stand. Genomic Sci.">
        <title>Complete genome sequence of Spirosoma linguale type strain (1).</title>
        <authorList>
            <person name="Lail K."/>
            <person name="Sikorski J."/>
            <person name="Saunders E."/>
            <person name="Lapidus A."/>
            <person name="Glavina Del Rio T."/>
            <person name="Copeland A."/>
            <person name="Tice H."/>
            <person name="Cheng J.-F."/>
            <person name="Lucas S."/>
            <person name="Nolan M."/>
            <person name="Bruce D."/>
            <person name="Goodwin L."/>
            <person name="Pitluck S."/>
            <person name="Ivanova N."/>
            <person name="Mavromatis K."/>
            <person name="Ovchinnikova G."/>
            <person name="Pati A."/>
            <person name="Chen A."/>
            <person name="Palaniappan K."/>
            <person name="Land M."/>
            <person name="Hauser L."/>
            <person name="Chang Y.-J."/>
            <person name="Jeffries C.D."/>
            <person name="Chain P."/>
            <person name="Brettin T."/>
            <person name="Detter J.C."/>
            <person name="Schuetze A."/>
            <person name="Rohde M."/>
            <person name="Tindall B.J."/>
            <person name="Goeker M."/>
            <person name="Bristow J."/>
            <person name="Eisen J.A."/>
            <person name="Markowitz V."/>
            <person name="Hugenholtz P."/>
            <person name="Kyrpides N.C."/>
            <person name="Klenk H.-P."/>
            <person name="Chen F."/>
        </authorList>
    </citation>
    <scope>NUCLEOTIDE SEQUENCE [LARGE SCALE GENOMIC DNA]</scope>
    <source>
        <strain evidence="2">ATCC 33905 / DSM 74 / LMG 10896 / Claus 1</strain>
    </source>
</reference>
<gene>
    <name evidence="1" type="ordered locus">Slin_6977</name>
</gene>
<dbReference type="Proteomes" id="UP000002028">
    <property type="component" value="Plasmid pSLIN03"/>
</dbReference>
<proteinExistence type="predicted"/>
<accession>D2QVT9</accession>
<dbReference type="KEGG" id="sli:Slin_6977"/>
<keyword evidence="1" id="KW-0614">Plasmid</keyword>
<dbReference type="EMBL" id="CP001772">
    <property type="protein sequence ID" value="ADB42921.1"/>
    <property type="molecule type" value="Genomic_DNA"/>
</dbReference>
<protein>
    <submittedName>
        <fullName evidence="1">Uncharacterized protein</fullName>
    </submittedName>
</protein>
<name>D2QVT9_SPILD</name>
<dbReference type="AlphaFoldDB" id="D2QVT9"/>
<dbReference type="RefSeq" id="WP_012931400.1">
    <property type="nucleotide sequence ID" value="NC_013733.1"/>
</dbReference>
<geneLocation type="plasmid" evidence="1 2">
    <name>pSLIN03</name>
</geneLocation>
<sequence>MNLDWISQIKHLSRKQIDPGPGSQRTESILTHIYDTGVTDLFGMAII</sequence>
<dbReference type="HOGENOM" id="CLU_3173354_0_0_10"/>